<gene>
    <name evidence="1" type="ORF">T12_9956</name>
</gene>
<dbReference type="AlphaFoldDB" id="A0A0V0Z215"/>
<organism evidence="1 2">
    <name type="scientific">Trichinella patagoniensis</name>
    <dbReference type="NCBI Taxonomy" id="990121"/>
    <lineage>
        <taxon>Eukaryota</taxon>
        <taxon>Metazoa</taxon>
        <taxon>Ecdysozoa</taxon>
        <taxon>Nematoda</taxon>
        <taxon>Enoplea</taxon>
        <taxon>Dorylaimia</taxon>
        <taxon>Trichinellida</taxon>
        <taxon>Trichinellidae</taxon>
        <taxon>Trichinella</taxon>
    </lineage>
</organism>
<comment type="caution">
    <text evidence="1">The sequence shown here is derived from an EMBL/GenBank/DDBJ whole genome shotgun (WGS) entry which is preliminary data.</text>
</comment>
<protein>
    <submittedName>
        <fullName evidence="1">Uncharacterized protein</fullName>
    </submittedName>
</protein>
<dbReference type="EMBL" id="JYDQ01000726">
    <property type="protein sequence ID" value="KRY06613.1"/>
    <property type="molecule type" value="Genomic_DNA"/>
</dbReference>
<proteinExistence type="predicted"/>
<keyword evidence="2" id="KW-1185">Reference proteome</keyword>
<evidence type="ECO:0000313" key="1">
    <source>
        <dbReference type="EMBL" id="KRY06613.1"/>
    </source>
</evidence>
<name>A0A0V0Z215_9BILA</name>
<reference evidence="1 2" key="1">
    <citation type="submission" date="2015-01" db="EMBL/GenBank/DDBJ databases">
        <title>Evolution of Trichinella species and genotypes.</title>
        <authorList>
            <person name="Korhonen P.K."/>
            <person name="Edoardo P."/>
            <person name="Giuseppe L.R."/>
            <person name="Gasser R.B."/>
        </authorList>
    </citation>
    <scope>NUCLEOTIDE SEQUENCE [LARGE SCALE GENOMIC DNA]</scope>
    <source>
        <strain evidence="1">ISS2496</strain>
    </source>
</reference>
<dbReference type="Proteomes" id="UP000054783">
    <property type="component" value="Unassembled WGS sequence"/>
</dbReference>
<accession>A0A0V0Z215</accession>
<evidence type="ECO:0000313" key="2">
    <source>
        <dbReference type="Proteomes" id="UP000054783"/>
    </source>
</evidence>
<sequence length="55" mass="6082">MCHLLALQSGEIRSCVLVGSKYFVNPTLICEICIPSKLLSCMLSNLSDFDQNYIG</sequence>